<evidence type="ECO:0000256" key="5">
    <source>
        <dbReference type="ARBA" id="ARBA00022989"/>
    </source>
</evidence>
<keyword evidence="5 7" id="KW-1133">Transmembrane helix</keyword>
<dbReference type="SUPFAM" id="SSF103473">
    <property type="entry name" value="MFS general substrate transporter"/>
    <property type="match status" value="1"/>
</dbReference>
<protein>
    <submittedName>
        <fullName evidence="9">Sugar porter family mfs transporter</fullName>
    </submittedName>
</protein>
<dbReference type="InterPro" id="IPR050814">
    <property type="entry name" value="Myo-inositol_Transporter"/>
</dbReference>
<dbReference type="PANTHER" id="PTHR48020">
    <property type="entry name" value="PROTON MYO-INOSITOL COTRANSPORTER"/>
    <property type="match status" value="1"/>
</dbReference>
<reference evidence="10" key="1">
    <citation type="journal article" date="2015" name="PLoS Genet.">
        <title>Genome Sequence and Transcriptome Analyses of Chrysochromulina tobin: Metabolic Tools for Enhanced Algal Fitness in the Prominent Order Prymnesiales (Haptophyceae).</title>
        <authorList>
            <person name="Hovde B.T."/>
            <person name="Deodato C.R."/>
            <person name="Hunsperger H.M."/>
            <person name="Ryken S.A."/>
            <person name="Yost W."/>
            <person name="Jha R.K."/>
            <person name="Patterson J."/>
            <person name="Monnat R.J. Jr."/>
            <person name="Barlow S.B."/>
            <person name="Starkenburg S.R."/>
            <person name="Cattolico R.A."/>
        </authorList>
    </citation>
    <scope>NUCLEOTIDE SEQUENCE</scope>
    <source>
        <strain evidence="10">CCMP291</strain>
    </source>
</reference>
<dbReference type="PRINTS" id="PR00171">
    <property type="entry name" value="SUGRTRNSPORT"/>
</dbReference>
<keyword evidence="4 7" id="KW-0812">Transmembrane</keyword>
<gene>
    <name evidence="9" type="ORF">Ctob_001937</name>
</gene>
<dbReference type="PROSITE" id="PS50850">
    <property type="entry name" value="MFS"/>
    <property type="match status" value="1"/>
</dbReference>
<feature type="transmembrane region" description="Helical" evidence="7">
    <location>
        <begin position="47"/>
        <end position="66"/>
    </location>
</feature>
<keyword evidence="6 7" id="KW-0472">Membrane</keyword>
<feature type="transmembrane region" description="Helical" evidence="7">
    <location>
        <begin position="104"/>
        <end position="122"/>
    </location>
</feature>
<dbReference type="InterPro" id="IPR005829">
    <property type="entry name" value="Sugar_transporter_CS"/>
</dbReference>
<keyword evidence="10" id="KW-1185">Reference proteome</keyword>
<comment type="caution">
    <text evidence="9">The sequence shown here is derived from an EMBL/GenBank/DDBJ whole genome shotgun (WGS) entry which is preliminary data.</text>
</comment>
<dbReference type="GO" id="GO:0016020">
    <property type="term" value="C:membrane"/>
    <property type="evidence" value="ECO:0007669"/>
    <property type="project" value="UniProtKB-SubCell"/>
</dbReference>
<evidence type="ECO:0000256" key="4">
    <source>
        <dbReference type="ARBA" id="ARBA00022692"/>
    </source>
</evidence>
<dbReference type="InterPro" id="IPR003663">
    <property type="entry name" value="Sugar/inositol_transpt"/>
</dbReference>
<evidence type="ECO:0000256" key="3">
    <source>
        <dbReference type="ARBA" id="ARBA00022448"/>
    </source>
</evidence>
<evidence type="ECO:0000256" key="6">
    <source>
        <dbReference type="ARBA" id="ARBA00023136"/>
    </source>
</evidence>
<comment type="subcellular location">
    <subcellularLocation>
        <location evidence="1">Membrane</location>
        <topology evidence="1">Multi-pass membrane protein</topology>
    </subcellularLocation>
</comment>
<organism evidence="9 10">
    <name type="scientific">Chrysochromulina tobinii</name>
    <dbReference type="NCBI Taxonomy" id="1460289"/>
    <lineage>
        <taxon>Eukaryota</taxon>
        <taxon>Haptista</taxon>
        <taxon>Haptophyta</taxon>
        <taxon>Prymnesiophyceae</taxon>
        <taxon>Prymnesiales</taxon>
        <taxon>Chrysochromulinaceae</taxon>
        <taxon>Chrysochromulina</taxon>
    </lineage>
</organism>
<evidence type="ECO:0000313" key="10">
    <source>
        <dbReference type="Proteomes" id="UP000037460"/>
    </source>
</evidence>
<dbReference type="InterPro" id="IPR036259">
    <property type="entry name" value="MFS_trans_sf"/>
</dbReference>
<sequence length="290" mass="30536">MLLRGLTVFAGAGGFLFGYNLGVIAGVLPLLRNDTNLALDDTMTELIVGQAKVGAALSALIGTWVLQTRGHVTVFWVAGLAFVAGPILVAAGSSHWVMVAAGRLLTGVALGLSAVASPTYLAEVTPARSRGFVISMYDLMLTMGALTAAGVNALLQVQEVVDWLDANRIANVVLEPWRIAFALPGLAALPYFLCSLCLPETPAFLAQRGSPDVTVDGGQGSSLMRYTCASSNASMTELPLTASAERLQRLVEEEQQEELKLRCTTSRAADGARSHEAGELCARPVFVTTD</sequence>
<dbReference type="InterPro" id="IPR005828">
    <property type="entry name" value="MFS_sugar_transport-like"/>
</dbReference>
<feature type="transmembrane region" description="Helical" evidence="7">
    <location>
        <begin position="134"/>
        <end position="157"/>
    </location>
</feature>
<evidence type="ECO:0000259" key="8">
    <source>
        <dbReference type="PROSITE" id="PS50850"/>
    </source>
</evidence>
<dbReference type="EMBL" id="JWZX01003146">
    <property type="protein sequence ID" value="KOO23903.1"/>
    <property type="molecule type" value="Genomic_DNA"/>
</dbReference>
<feature type="transmembrane region" description="Helical" evidence="7">
    <location>
        <begin position="73"/>
        <end position="98"/>
    </location>
</feature>
<dbReference type="OrthoDB" id="4044674at2759"/>
<evidence type="ECO:0000256" key="7">
    <source>
        <dbReference type="SAM" id="Phobius"/>
    </source>
</evidence>
<evidence type="ECO:0000256" key="2">
    <source>
        <dbReference type="ARBA" id="ARBA00010992"/>
    </source>
</evidence>
<feature type="domain" description="Major facilitator superfamily (MFS) profile" evidence="8">
    <location>
        <begin position="6"/>
        <end position="290"/>
    </location>
</feature>
<feature type="transmembrane region" description="Helical" evidence="7">
    <location>
        <begin position="177"/>
        <end position="198"/>
    </location>
</feature>
<evidence type="ECO:0000313" key="9">
    <source>
        <dbReference type="EMBL" id="KOO23903.1"/>
    </source>
</evidence>
<name>A0A0M0JCF5_9EUKA</name>
<dbReference type="InterPro" id="IPR020846">
    <property type="entry name" value="MFS_dom"/>
</dbReference>
<dbReference type="GO" id="GO:0022857">
    <property type="term" value="F:transmembrane transporter activity"/>
    <property type="evidence" value="ECO:0007669"/>
    <property type="project" value="InterPro"/>
</dbReference>
<dbReference type="Gene3D" id="1.20.1250.20">
    <property type="entry name" value="MFS general substrate transporter like domains"/>
    <property type="match status" value="1"/>
</dbReference>
<evidence type="ECO:0000256" key="1">
    <source>
        <dbReference type="ARBA" id="ARBA00004141"/>
    </source>
</evidence>
<comment type="similarity">
    <text evidence="2">Belongs to the major facilitator superfamily. Sugar transporter (TC 2.A.1.1) family.</text>
</comment>
<accession>A0A0M0JCF5</accession>
<dbReference type="Pfam" id="PF00083">
    <property type="entry name" value="Sugar_tr"/>
    <property type="match status" value="1"/>
</dbReference>
<proteinExistence type="inferred from homology"/>
<keyword evidence="3" id="KW-0813">Transport</keyword>
<dbReference type="Proteomes" id="UP000037460">
    <property type="component" value="Unassembled WGS sequence"/>
</dbReference>
<feature type="transmembrane region" description="Helical" evidence="7">
    <location>
        <begin position="7"/>
        <end position="27"/>
    </location>
</feature>
<dbReference type="AlphaFoldDB" id="A0A0M0JCF5"/>
<dbReference type="PROSITE" id="PS00217">
    <property type="entry name" value="SUGAR_TRANSPORT_2"/>
    <property type="match status" value="1"/>
</dbReference>
<dbReference type="PANTHER" id="PTHR48020:SF12">
    <property type="entry name" value="PROTON MYO-INOSITOL COTRANSPORTER"/>
    <property type="match status" value="1"/>
</dbReference>